<dbReference type="EMBL" id="RCYR01000012">
    <property type="protein sequence ID" value="RYS80140.1"/>
    <property type="molecule type" value="Genomic_DNA"/>
</dbReference>
<dbReference type="Proteomes" id="UP000292665">
    <property type="component" value="Unassembled WGS sequence"/>
</dbReference>
<dbReference type="AlphaFoldDB" id="A0A174B414"/>
<evidence type="ECO:0000313" key="3">
    <source>
        <dbReference type="EMBL" id="RYS80140.1"/>
    </source>
</evidence>
<evidence type="ECO:0000313" key="4">
    <source>
        <dbReference type="Proteomes" id="UP000095787"/>
    </source>
</evidence>
<proteinExistence type="predicted"/>
<evidence type="ECO:0000313" key="2">
    <source>
        <dbReference type="EMBL" id="CUN95632.1"/>
    </source>
</evidence>
<reference evidence="2 4" key="1">
    <citation type="submission" date="2015-09" db="EMBL/GenBank/DDBJ databases">
        <authorList>
            <consortium name="Pathogen Informatics"/>
        </authorList>
    </citation>
    <scope>NUCLEOTIDE SEQUENCE [LARGE SCALE GENOMIC DNA]</scope>
    <source>
        <strain evidence="2 4">2789STDY5834841</strain>
    </source>
</reference>
<keyword evidence="1" id="KW-1133">Transmembrane helix</keyword>
<feature type="transmembrane region" description="Helical" evidence="1">
    <location>
        <begin position="12"/>
        <end position="35"/>
    </location>
</feature>
<sequence>MKRKRDQRRCRGAAGKIPALIFCAAAVLCIVIWVMRHAQMQEGNEPDVVASRCENNVYDLTVAANCDEIKDAEAFAEKVVQKYEENSFRTTKFSVDLGEDIDLVRFHVYLRREEIGEKEELFQIRYQDGDIILDGINGKR</sequence>
<dbReference type="Proteomes" id="UP000095787">
    <property type="component" value="Unassembled WGS sequence"/>
</dbReference>
<name>A0A174B414_9FIRM</name>
<evidence type="ECO:0000313" key="5">
    <source>
        <dbReference type="Proteomes" id="UP000292665"/>
    </source>
</evidence>
<organism evidence="2 4">
    <name type="scientific">[Ruminococcus] torques</name>
    <dbReference type="NCBI Taxonomy" id="33039"/>
    <lineage>
        <taxon>Bacteria</taxon>
        <taxon>Bacillati</taxon>
        <taxon>Bacillota</taxon>
        <taxon>Clostridia</taxon>
        <taxon>Lachnospirales</taxon>
        <taxon>Lachnospiraceae</taxon>
        <taxon>Mediterraneibacter</taxon>
    </lineage>
</organism>
<reference evidence="3 5" key="2">
    <citation type="journal article" date="2019" name="Science, e1252229">
        <title>Invertible promoters mediate bacterial phase variation, antibiotic resistance, and host adaptation in the gut.</title>
        <authorList>
            <person name="Jiang X."/>
            <person name="Hall A.B."/>
            <person name="Arthur T.D."/>
            <person name="Plichta D.R."/>
            <person name="Covington C.T."/>
            <person name="Poyet M."/>
            <person name="Crothers J."/>
            <person name="Moses P.L."/>
            <person name="Tolonen A.C."/>
            <person name="Vlamakis H."/>
            <person name="Alm E.J."/>
            <person name="Xavier R.J."/>
        </authorList>
    </citation>
    <scope>NUCLEOTIDE SEQUENCE [LARGE SCALE GENOMIC DNA]</scope>
    <source>
        <strain evidence="5">aa_0143</strain>
        <strain evidence="3">Aa_0143</strain>
    </source>
</reference>
<accession>A0A174B414</accession>
<keyword evidence="1" id="KW-0812">Transmembrane</keyword>
<protein>
    <submittedName>
        <fullName evidence="2">Uncharacterized protein</fullName>
    </submittedName>
</protein>
<dbReference type="RefSeq" id="WP_009320019.1">
    <property type="nucleotide sequence ID" value="NZ_CATXVX010000009.1"/>
</dbReference>
<keyword evidence="1" id="KW-0472">Membrane</keyword>
<dbReference type="GeneID" id="97329992"/>
<dbReference type="EMBL" id="CYZO01000013">
    <property type="protein sequence ID" value="CUN95632.1"/>
    <property type="molecule type" value="Genomic_DNA"/>
</dbReference>
<evidence type="ECO:0000256" key="1">
    <source>
        <dbReference type="SAM" id="Phobius"/>
    </source>
</evidence>
<gene>
    <name evidence="3" type="ORF">EAI93_07625</name>
    <name evidence="2" type="ORF">ERS852456_01245</name>
</gene>